<dbReference type="SUPFAM" id="SSF52279">
    <property type="entry name" value="Beta-D-glucan exohydrolase, C-terminal domain"/>
    <property type="match status" value="1"/>
</dbReference>
<dbReference type="InterPro" id="IPR036962">
    <property type="entry name" value="Glyco_hydro_3_N_sf"/>
</dbReference>
<sequence length="612" mass="68782">MYRTYGYYPYPGTNHVGEYISYAEDFYAGLSLQYRYDPIREKLWEKDSRTPEFVYSASGNNLDQGLFSKIQTQELWVEEAYIFDKEKVSRSNEYAIPIIESIFFDDEIELNAVNLPNHGAIKGLPDDMVVETQAIVNGRGITLKPMTVELPTAIIGTIHIQAGIGGKDYNAVDMSWREFYAYYGKPYEIALQEKPKFVMSSFNTFNGVPVSANWGAVTELQNHRVAGNGKEAAELALKAGIDIEMVSTLYLEHFEQILEENPGLLQDIDTAVLKILQLKNEMGLFENPYVDEAREDEVILNPCFLEHTKDAAKRSCVLLKNEQMLPIRKEYKKIIIVGPFAGSNQLLGNWPCKGSFDDVVTLAEGLKQVDDSFDLQVYESLKDCPQAELEQCDYIVVAVGEDWKLSGEGHSSVNIELEASQQQLIREVKQTNKSYACVFFSGRPLALQNIIDDIPALLWCWYPGTQAGSAIAELITGQATPSGKLTMSFPRHSAQAPIYYNEYSTGRPANESSYSSRYQDCEIGPLFPFGHGLTYSGAQYSDFTISRDHVTADQELTISFQVSNPSGYNYSETAILYIEDLVSKAVRPVREMKKYQVVDLPEHQTVRPAANG</sequence>
<dbReference type="AlphaFoldDB" id="A0A8J4WBR6"/>
<accession>A0A8J4WBR6</accession>
<comment type="caution">
    <text evidence="9">The sequence shown here is derived from an EMBL/GenBank/DDBJ whole genome shotgun (WGS) entry which is preliminary data.</text>
</comment>
<comment type="similarity">
    <text evidence="2">Belongs to the glycosyl hydrolase 3 family.</text>
</comment>
<proteinExistence type="inferred from homology"/>
<comment type="catalytic activity">
    <reaction evidence="1">
        <text>Hydrolysis of terminal, non-reducing beta-D-glucosyl residues with release of beta-D-glucose.</text>
        <dbReference type="EC" id="3.2.1.21"/>
    </reaction>
</comment>
<dbReference type="Gene3D" id="3.40.50.1700">
    <property type="entry name" value="Glycoside hydrolase family 3 C-terminal domain"/>
    <property type="match status" value="1"/>
</dbReference>
<dbReference type="SUPFAM" id="SSF56327">
    <property type="entry name" value="LDH C-terminal domain-like"/>
    <property type="match status" value="1"/>
</dbReference>
<evidence type="ECO:0000256" key="5">
    <source>
        <dbReference type="ARBA" id="ARBA00022801"/>
    </source>
</evidence>
<feature type="domain" description="Glycoside hydrolase family 3 C-terminal" evidence="7">
    <location>
        <begin position="317"/>
        <end position="535"/>
    </location>
</feature>
<evidence type="ECO:0000256" key="6">
    <source>
        <dbReference type="ARBA" id="ARBA00023295"/>
    </source>
</evidence>
<reference evidence="9" key="2">
    <citation type="submission" date="2020-02" db="EMBL/GenBank/DDBJ databases">
        <authorList>
            <person name="Studholme D.J."/>
        </authorList>
    </citation>
    <scope>NUCLEOTIDE SEQUENCE</scope>
    <source>
        <strain evidence="9">00238/432</strain>
    </source>
</reference>
<dbReference type="SUPFAM" id="SSF51445">
    <property type="entry name" value="(Trans)glycosidases"/>
    <property type="match status" value="1"/>
</dbReference>
<dbReference type="Proteomes" id="UP000702964">
    <property type="component" value="Unassembled WGS sequence"/>
</dbReference>
<evidence type="ECO:0000256" key="4">
    <source>
        <dbReference type="ARBA" id="ARBA00022729"/>
    </source>
</evidence>
<dbReference type="InterPro" id="IPR015955">
    <property type="entry name" value="Lactate_DH/Glyco_Ohase_4_C"/>
</dbReference>
<dbReference type="PANTHER" id="PTHR30620">
    <property type="entry name" value="PERIPLASMIC BETA-GLUCOSIDASE-RELATED"/>
    <property type="match status" value="1"/>
</dbReference>
<dbReference type="Gene3D" id="2.60.40.10">
    <property type="entry name" value="Immunoglobulins"/>
    <property type="match status" value="1"/>
</dbReference>
<reference evidence="9" key="1">
    <citation type="journal article" date="2015" name="Genom Data">
        <title>Draft genome sequences of Phytophthora kernoviae and Phytophthora ramorum lineage EU2 from Scotland.</title>
        <authorList>
            <person name="Sambles C."/>
            <person name="Schlenzig A."/>
            <person name="O'Neill P."/>
            <person name="Grant M."/>
            <person name="Studholme D.J."/>
        </authorList>
    </citation>
    <scope>NUCLEOTIDE SEQUENCE</scope>
    <source>
        <strain evidence="9">00238/432</strain>
    </source>
</reference>
<evidence type="ECO:0000256" key="1">
    <source>
        <dbReference type="ARBA" id="ARBA00000448"/>
    </source>
</evidence>
<evidence type="ECO:0000259" key="8">
    <source>
        <dbReference type="Pfam" id="PF11975"/>
    </source>
</evidence>
<dbReference type="Pfam" id="PF01915">
    <property type="entry name" value="Glyco_hydro_3_C"/>
    <property type="match status" value="1"/>
</dbReference>
<protein>
    <recommendedName>
        <fullName evidence="3">beta-glucosidase</fullName>
        <ecNumber evidence="3">3.2.1.21</ecNumber>
    </recommendedName>
</protein>
<dbReference type="GO" id="GO:0008422">
    <property type="term" value="F:beta-glucosidase activity"/>
    <property type="evidence" value="ECO:0007669"/>
    <property type="project" value="UniProtKB-EC"/>
</dbReference>
<evidence type="ECO:0000313" key="9">
    <source>
        <dbReference type="EMBL" id="KAF4325943.1"/>
    </source>
</evidence>
<dbReference type="Gene3D" id="3.20.20.300">
    <property type="entry name" value="Glycoside hydrolase, family 3, N-terminal domain"/>
    <property type="match status" value="1"/>
</dbReference>
<evidence type="ECO:0000256" key="3">
    <source>
        <dbReference type="ARBA" id="ARBA00012744"/>
    </source>
</evidence>
<dbReference type="InterPro" id="IPR051915">
    <property type="entry name" value="Cellulose_Degrad_GH3"/>
</dbReference>
<evidence type="ECO:0000256" key="2">
    <source>
        <dbReference type="ARBA" id="ARBA00005336"/>
    </source>
</evidence>
<keyword evidence="4" id="KW-0732">Signal</keyword>
<dbReference type="PANTHER" id="PTHR30620:SF16">
    <property type="entry name" value="LYSOSOMAL BETA GLUCOSIDASE"/>
    <property type="match status" value="1"/>
</dbReference>
<dbReference type="InterPro" id="IPR022616">
    <property type="entry name" value="Glyco_hydro_4_C"/>
</dbReference>
<dbReference type="InterPro" id="IPR036881">
    <property type="entry name" value="Glyco_hydro_3_C_sf"/>
</dbReference>
<feature type="domain" description="Glycosyl hydrolase family 4 C-terminal" evidence="8">
    <location>
        <begin position="1"/>
        <end position="158"/>
    </location>
</feature>
<dbReference type="GO" id="GO:0009251">
    <property type="term" value="P:glucan catabolic process"/>
    <property type="evidence" value="ECO:0007669"/>
    <property type="project" value="TreeGrafter"/>
</dbReference>
<gene>
    <name evidence="9" type="ORF">G195_000189</name>
</gene>
<dbReference type="EMBL" id="AOFI03000001">
    <property type="protein sequence ID" value="KAF4325943.1"/>
    <property type="molecule type" value="Genomic_DNA"/>
</dbReference>
<evidence type="ECO:0000313" key="10">
    <source>
        <dbReference type="Proteomes" id="UP000702964"/>
    </source>
</evidence>
<name>A0A8J4WBR6_9STRA</name>
<dbReference type="InterPro" id="IPR013783">
    <property type="entry name" value="Ig-like_fold"/>
</dbReference>
<dbReference type="GO" id="GO:0016616">
    <property type="term" value="F:oxidoreductase activity, acting on the CH-OH group of donors, NAD or NADP as acceptor"/>
    <property type="evidence" value="ECO:0007669"/>
    <property type="project" value="InterPro"/>
</dbReference>
<dbReference type="Pfam" id="PF11975">
    <property type="entry name" value="Glyco_hydro_4C"/>
    <property type="match status" value="1"/>
</dbReference>
<evidence type="ECO:0000259" key="7">
    <source>
        <dbReference type="Pfam" id="PF01915"/>
    </source>
</evidence>
<organism evidence="9 10">
    <name type="scientific">Phytophthora kernoviae 00238/432</name>
    <dbReference type="NCBI Taxonomy" id="1284355"/>
    <lineage>
        <taxon>Eukaryota</taxon>
        <taxon>Sar</taxon>
        <taxon>Stramenopiles</taxon>
        <taxon>Oomycota</taxon>
        <taxon>Peronosporomycetes</taxon>
        <taxon>Peronosporales</taxon>
        <taxon>Peronosporaceae</taxon>
        <taxon>Phytophthora</taxon>
    </lineage>
</organism>
<dbReference type="InterPro" id="IPR017853">
    <property type="entry name" value="GH"/>
</dbReference>
<dbReference type="Gene3D" id="3.90.110.10">
    <property type="entry name" value="Lactate dehydrogenase/glycoside hydrolase, family 4, C-terminal"/>
    <property type="match status" value="1"/>
</dbReference>
<keyword evidence="6" id="KW-0326">Glycosidase</keyword>
<dbReference type="InterPro" id="IPR002772">
    <property type="entry name" value="Glyco_hydro_3_C"/>
</dbReference>
<dbReference type="EC" id="3.2.1.21" evidence="3"/>
<keyword evidence="5" id="KW-0378">Hydrolase</keyword>